<evidence type="ECO:0000313" key="2">
    <source>
        <dbReference type="EMBL" id="CAH3143769.1"/>
    </source>
</evidence>
<dbReference type="Proteomes" id="UP001159428">
    <property type="component" value="Unassembled WGS sequence"/>
</dbReference>
<feature type="transmembrane region" description="Helical" evidence="1">
    <location>
        <begin position="6"/>
        <end position="23"/>
    </location>
</feature>
<feature type="transmembrane region" description="Helical" evidence="1">
    <location>
        <begin position="30"/>
        <end position="54"/>
    </location>
</feature>
<dbReference type="EMBL" id="CALNXJ010000038">
    <property type="protein sequence ID" value="CAH3143769.1"/>
    <property type="molecule type" value="Genomic_DNA"/>
</dbReference>
<protein>
    <submittedName>
        <fullName evidence="2">Uncharacterized protein</fullName>
    </submittedName>
</protein>
<evidence type="ECO:0000256" key="1">
    <source>
        <dbReference type="SAM" id="Phobius"/>
    </source>
</evidence>
<comment type="caution">
    <text evidence="2">The sequence shown here is derived from an EMBL/GenBank/DDBJ whole genome shotgun (WGS) entry which is preliminary data.</text>
</comment>
<sequence length="176" mass="19422">MPCWIAALVLPSGIMGLILAVRVRRSPILINWLTSISVASVVVSAVVLEAYSWALRTLLGFKYDKYDGSNYSNAPSFPYFWAKDAKIKFEDQENTMIAIHALIVIFAICEIILAVATARSGETGRQSPQENQSGYPYHHIGSGQVPIQLQAFPTQAMMTIPISGVDYRNGGLQQRM</sequence>
<reference evidence="2 3" key="1">
    <citation type="submission" date="2022-05" db="EMBL/GenBank/DDBJ databases">
        <authorList>
            <consortium name="Genoscope - CEA"/>
            <person name="William W."/>
        </authorList>
    </citation>
    <scope>NUCLEOTIDE SEQUENCE [LARGE SCALE GENOMIC DNA]</scope>
</reference>
<feature type="transmembrane region" description="Helical" evidence="1">
    <location>
        <begin position="97"/>
        <end position="118"/>
    </location>
</feature>
<keyword evidence="1" id="KW-0472">Membrane</keyword>
<evidence type="ECO:0000313" key="3">
    <source>
        <dbReference type="Proteomes" id="UP001159428"/>
    </source>
</evidence>
<keyword evidence="1" id="KW-1133">Transmembrane helix</keyword>
<accession>A0AAU9XC90</accession>
<name>A0AAU9XC90_9CNID</name>
<gene>
    <name evidence="2" type="ORF">PMEA_00020744</name>
</gene>
<keyword evidence="3" id="KW-1185">Reference proteome</keyword>
<proteinExistence type="predicted"/>
<keyword evidence="1" id="KW-0812">Transmembrane</keyword>
<organism evidence="2 3">
    <name type="scientific">Pocillopora meandrina</name>
    <dbReference type="NCBI Taxonomy" id="46732"/>
    <lineage>
        <taxon>Eukaryota</taxon>
        <taxon>Metazoa</taxon>
        <taxon>Cnidaria</taxon>
        <taxon>Anthozoa</taxon>
        <taxon>Hexacorallia</taxon>
        <taxon>Scleractinia</taxon>
        <taxon>Astrocoeniina</taxon>
        <taxon>Pocilloporidae</taxon>
        <taxon>Pocillopora</taxon>
    </lineage>
</organism>
<dbReference type="AlphaFoldDB" id="A0AAU9XC90"/>